<dbReference type="GO" id="GO:0008233">
    <property type="term" value="F:peptidase activity"/>
    <property type="evidence" value="ECO:0007669"/>
    <property type="project" value="UniProtKB-KW"/>
</dbReference>
<keyword evidence="2 6" id="KW-0812">Transmembrane</keyword>
<keyword evidence="4 6" id="KW-0472">Membrane</keyword>
<name>A0ABY0IEN5_9BACT</name>
<keyword evidence="8" id="KW-0378">Hydrolase</keyword>
<feature type="transmembrane region" description="Helical" evidence="6">
    <location>
        <begin position="182"/>
        <end position="205"/>
    </location>
</feature>
<feature type="compositionally biased region" description="Basic and acidic residues" evidence="5">
    <location>
        <begin position="235"/>
        <end position="245"/>
    </location>
</feature>
<feature type="transmembrane region" description="Helical" evidence="6">
    <location>
        <begin position="62"/>
        <end position="81"/>
    </location>
</feature>
<feature type="region of interest" description="Disordered" evidence="5">
    <location>
        <begin position="217"/>
        <end position="245"/>
    </location>
</feature>
<dbReference type="InterPro" id="IPR035952">
    <property type="entry name" value="Rhomboid-like_sf"/>
</dbReference>
<feature type="domain" description="Peptidase S54 rhomboid" evidence="7">
    <location>
        <begin position="54"/>
        <end position="197"/>
    </location>
</feature>
<comment type="caution">
    <text evidence="8">The sequence shown here is derived from an EMBL/GenBank/DDBJ whole genome shotgun (WGS) entry which is preliminary data.</text>
</comment>
<dbReference type="Gene3D" id="1.20.1540.10">
    <property type="entry name" value="Rhomboid-like"/>
    <property type="match status" value="1"/>
</dbReference>
<gene>
    <name evidence="8" type="ORF">DAY19_13325</name>
</gene>
<protein>
    <submittedName>
        <fullName evidence="8">Rhomboid family intramembrane serine protease</fullName>
    </submittedName>
</protein>
<evidence type="ECO:0000256" key="2">
    <source>
        <dbReference type="ARBA" id="ARBA00022692"/>
    </source>
</evidence>
<feature type="transmembrane region" description="Helical" evidence="6">
    <location>
        <begin position="122"/>
        <end position="142"/>
    </location>
</feature>
<evidence type="ECO:0000256" key="1">
    <source>
        <dbReference type="ARBA" id="ARBA00004141"/>
    </source>
</evidence>
<evidence type="ECO:0000256" key="4">
    <source>
        <dbReference type="ARBA" id="ARBA00023136"/>
    </source>
</evidence>
<dbReference type="SMART" id="SM01160">
    <property type="entry name" value="DUF1751"/>
    <property type="match status" value="1"/>
</dbReference>
<dbReference type="SUPFAM" id="SSF144091">
    <property type="entry name" value="Rhomboid-like"/>
    <property type="match status" value="1"/>
</dbReference>
<reference evidence="9" key="1">
    <citation type="journal article" date="2019" name="Int. J. Syst. Evol. Microbiol.">
        <title>Halobacteriovorax valvorus sp. nov., a novel prokaryotic predator isolated from coastal seawater of China.</title>
        <authorList>
            <person name="Chen M.-X."/>
        </authorList>
    </citation>
    <scope>NUCLEOTIDE SEQUENCE [LARGE SCALE GENOMIC DNA]</scope>
    <source>
        <strain evidence="9">BL9</strain>
    </source>
</reference>
<comment type="subcellular location">
    <subcellularLocation>
        <location evidence="1">Membrane</location>
        <topology evidence="1">Multi-pass membrane protein</topology>
    </subcellularLocation>
</comment>
<evidence type="ECO:0000313" key="8">
    <source>
        <dbReference type="EMBL" id="RZF20960.1"/>
    </source>
</evidence>
<evidence type="ECO:0000256" key="3">
    <source>
        <dbReference type="ARBA" id="ARBA00022989"/>
    </source>
</evidence>
<keyword evidence="8" id="KW-0645">Protease</keyword>
<dbReference type="RefSeq" id="WP_115363288.1">
    <property type="nucleotide sequence ID" value="NZ_QDKL01000003.1"/>
</dbReference>
<dbReference type="GO" id="GO:0006508">
    <property type="term" value="P:proteolysis"/>
    <property type="evidence" value="ECO:0007669"/>
    <property type="project" value="UniProtKB-KW"/>
</dbReference>
<evidence type="ECO:0000259" key="7">
    <source>
        <dbReference type="Pfam" id="PF01694"/>
    </source>
</evidence>
<feature type="transmembrane region" description="Helical" evidence="6">
    <location>
        <begin position="12"/>
        <end position="42"/>
    </location>
</feature>
<feature type="transmembrane region" description="Helical" evidence="6">
    <location>
        <begin position="149"/>
        <end position="170"/>
    </location>
</feature>
<dbReference type="PANTHER" id="PTHR13377">
    <property type="entry name" value="PLACENTAL PROTEIN 6"/>
    <property type="match status" value="1"/>
</dbReference>
<keyword evidence="3 6" id="KW-1133">Transmembrane helix</keyword>
<feature type="compositionally biased region" description="Basic residues" evidence="5">
    <location>
        <begin position="217"/>
        <end position="227"/>
    </location>
</feature>
<evidence type="ECO:0000313" key="9">
    <source>
        <dbReference type="Proteomes" id="UP000443582"/>
    </source>
</evidence>
<accession>A0ABY0IEN5</accession>
<dbReference type="InterPro" id="IPR022764">
    <property type="entry name" value="Peptidase_S54_rhomboid_dom"/>
</dbReference>
<keyword evidence="9" id="KW-1185">Reference proteome</keyword>
<dbReference type="Proteomes" id="UP000443582">
    <property type="component" value="Unassembled WGS sequence"/>
</dbReference>
<proteinExistence type="predicted"/>
<evidence type="ECO:0000256" key="5">
    <source>
        <dbReference type="SAM" id="MobiDB-lite"/>
    </source>
</evidence>
<dbReference type="InterPro" id="IPR013861">
    <property type="entry name" value="TMEM115/Pdh1/Rbl19"/>
</dbReference>
<dbReference type="Pfam" id="PF01694">
    <property type="entry name" value="Rhomboid"/>
    <property type="match status" value="1"/>
</dbReference>
<organism evidence="8 9">
    <name type="scientific">Halobacteriovorax vibrionivorans</name>
    <dbReference type="NCBI Taxonomy" id="2152716"/>
    <lineage>
        <taxon>Bacteria</taxon>
        <taxon>Pseudomonadati</taxon>
        <taxon>Bdellovibrionota</taxon>
        <taxon>Bacteriovoracia</taxon>
        <taxon>Bacteriovoracales</taxon>
        <taxon>Halobacteriovoraceae</taxon>
        <taxon>Halobacteriovorax</taxon>
    </lineage>
</organism>
<sequence length="245" mass="27504">MQQMYLPPLTKVNKYLIGILVVSFVLGAVFAKAFDISLVAILGLDVASLKSGLIYKMVTYPLVSTGLFNVVFTGLLFWFLGSDLEARWGSRRYIHYLLIATFVNAFAYSLFAIFMGGASLNYPFHGMAFLSSAMCVSYAVIYPDRIFQFFMIIPVKAKYFCLILAGMNVYQGFFSPGGAQAFGNIASMIFGAAFVFGMRGLGFYLRDQVGNLKKKQGKVKKKRKGHLRLVDDEEKPNPDEPRYWQ</sequence>
<dbReference type="EMBL" id="QDKL01000003">
    <property type="protein sequence ID" value="RZF20960.1"/>
    <property type="molecule type" value="Genomic_DNA"/>
</dbReference>
<feature type="transmembrane region" description="Helical" evidence="6">
    <location>
        <begin position="93"/>
        <end position="116"/>
    </location>
</feature>
<evidence type="ECO:0000256" key="6">
    <source>
        <dbReference type="SAM" id="Phobius"/>
    </source>
</evidence>
<dbReference type="PANTHER" id="PTHR13377:SF3">
    <property type="entry name" value="TRANSMEMBRANE PROTEIN 115"/>
    <property type="match status" value="1"/>
</dbReference>